<dbReference type="GO" id="GO:0004177">
    <property type="term" value="F:aminopeptidase activity"/>
    <property type="evidence" value="ECO:0007669"/>
    <property type="project" value="UniProtKB-KW"/>
</dbReference>
<comment type="caution">
    <text evidence="2">The sequence shown here is derived from an EMBL/GenBank/DDBJ whole genome shotgun (WGS) entry which is preliminary data.</text>
</comment>
<reference evidence="2 3" key="1">
    <citation type="submission" date="2020-10" db="EMBL/GenBank/DDBJ databases">
        <title>Ca. Dormibacterota MAGs.</title>
        <authorList>
            <person name="Montgomery K."/>
        </authorList>
    </citation>
    <scope>NUCLEOTIDE SEQUENCE [LARGE SCALE GENOMIC DNA]</scope>
    <source>
        <strain evidence="2">SC8811_S16_3</strain>
    </source>
</reference>
<dbReference type="InterPro" id="IPR000587">
    <property type="entry name" value="Creatinase_N"/>
</dbReference>
<evidence type="ECO:0000259" key="1">
    <source>
        <dbReference type="Pfam" id="PF01321"/>
    </source>
</evidence>
<name>A0A934KKL8_9BACT</name>
<evidence type="ECO:0000313" key="3">
    <source>
        <dbReference type="Proteomes" id="UP000620075"/>
    </source>
</evidence>
<proteinExistence type="predicted"/>
<dbReference type="Pfam" id="PF01321">
    <property type="entry name" value="Creatinase_N"/>
    <property type="match status" value="1"/>
</dbReference>
<dbReference type="PANTHER" id="PTHR46112:SF3">
    <property type="entry name" value="AMINOPEPTIDASE YPDF"/>
    <property type="match status" value="1"/>
</dbReference>
<protein>
    <submittedName>
        <fullName evidence="2">Aminopeptidase P family N-terminal domain-containing protein</fullName>
    </submittedName>
</protein>
<sequence>MAAAALDAILLWKDENVRYLTGKSAVLNGCLLLPGREPILLASGGEVQRARVAMPWLEEIHAVPIMEAGGLVRGAVEATIKPLVEKHGLLGCRLGLDECGFTLVQALGELLTDVRLGDGDAAMHQARLIKLPDEIALMEEAAAIAEAVTQAAIDA</sequence>
<keyword evidence="2" id="KW-0378">Hydrolase</keyword>
<dbReference type="PANTHER" id="PTHR46112">
    <property type="entry name" value="AMINOPEPTIDASE"/>
    <property type="match status" value="1"/>
</dbReference>
<dbReference type="Gene3D" id="3.40.350.10">
    <property type="entry name" value="Creatinase/prolidase N-terminal domain"/>
    <property type="match status" value="1"/>
</dbReference>
<dbReference type="InterPro" id="IPR029149">
    <property type="entry name" value="Creatin/AminoP/Spt16_N"/>
</dbReference>
<accession>A0A934KKL8</accession>
<feature type="domain" description="Creatinase N-terminal" evidence="1">
    <location>
        <begin position="1"/>
        <end position="129"/>
    </location>
</feature>
<dbReference type="SUPFAM" id="SSF53092">
    <property type="entry name" value="Creatinase/prolidase N-terminal domain"/>
    <property type="match status" value="1"/>
</dbReference>
<dbReference type="InterPro" id="IPR050659">
    <property type="entry name" value="Peptidase_M24B"/>
</dbReference>
<dbReference type="AlphaFoldDB" id="A0A934KKL8"/>
<organism evidence="2 3">
    <name type="scientific">Candidatus Dormiibacter inghamiae</name>
    <dbReference type="NCBI Taxonomy" id="3127013"/>
    <lineage>
        <taxon>Bacteria</taxon>
        <taxon>Bacillati</taxon>
        <taxon>Candidatus Dormiibacterota</taxon>
        <taxon>Candidatus Dormibacteria</taxon>
        <taxon>Candidatus Dormibacterales</taxon>
        <taxon>Candidatus Dormibacteraceae</taxon>
        <taxon>Candidatus Dormiibacter</taxon>
    </lineage>
</organism>
<gene>
    <name evidence="2" type="ORF">JF888_15315</name>
</gene>
<evidence type="ECO:0000313" key="2">
    <source>
        <dbReference type="EMBL" id="MBJ7604523.1"/>
    </source>
</evidence>
<keyword evidence="2" id="KW-0031">Aminopeptidase</keyword>
<dbReference type="EMBL" id="JAEKNQ010000059">
    <property type="protein sequence ID" value="MBJ7604523.1"/>
    <property type="molecule type" value="Genomic_DNA"/>
</dbReference>
<dbReference type="Proteomes" id="UP000620075">
    <property type="component" value="Unassembled WGS sequence"/>
</dbReference>
<keyword evidence="2" id="KW-0645">Protease</keyword>